<dbReference type="InterPro" id="IPR002347">
    <property type="entry name" value="SDR_fam"/>
</dbReference>
<keyword evidence="2" id="KW-0521">NADP</keyword>
<dbReference type="GO" id="GO:0000140">
    <property type="term" value="F:acylglycerone-phosphate reductase (NADP+) activity"/>
    <property type="evidence" value="ECO:0007669"/>
    <property type="project" value="TreeGrafter"/>
</dbReference>
<dbReference type="Gene3D" id="3.40.50.720">
    <property type="entry name" value="NAD(P)-binding Rossmann-like Domain"/>
    <property type="match status" value="1"/>
</dbReference>
<dbReference type="EMBL" id="MU003770">
    <property type="protein sequence ID" value="KAF2724663.1"/>
    <property type="molecule type" value="Genomic_DNA"/>
</dbReference>
<dbReference type="PANTHER" id="PTHR44169:SF6">
    <property type="entry name" value="NADPH-DEPENDENT 1-ACYLDIHYDROXYACETONE PHOSPHATE REDUCTASE"/>
    <property type="match status" value="1"/>
</dbReference>
<reference evidence="5" key="1">
    <citation type="journal article" date="2020" name="Stud. Mycol.">
        <title>101 Dothideomycetes genomes: a test case for predicting lifestyles and emergence of pathogens.</title>
        <authorList>
            <person name="Haridas S."/>
            <person name="Albert R."/>
            <person name="Binder M."/>
            <person name="Bloem J."/>
            <person name="Labutti K."/>
            <person name="Salamov A."/>
            <person name="Andreopoulos B."/>
            <person name="Baker S."/>
            <person name="Barry K."/>
            <person name="Bills G."/>
            <person name="Bluhm B."/>
            <person name="Cannon C."/>
            <person name="Castanera R."/>
            <person name="Culley D."/>
            <person name="Daum C."/>
            <person name="Ezra D."/>
            <person name="Gonzalez J."/>
            <person name="Henrissat B."/>
            <person name="Kuo A."/>
            <person name="Liang C."/>
            <person name="Lipzen A."/>
            <person name="Lutzoni F."/>
            <person name="Magnuson J."/>
            <person name="Mondo S."/>
            <person name="Nolan M."/>
            <person name="Ohm R."/>
            <person name="Pangilinan J."/>
            <person name="Park H.-J."/>
            <person name="Ramirez L."/>
            <person name="Alfaro M."/>
            <person name="Sun H."/>
            <person name="Tritt A."/>
            <person name="Yoshinaga Y."/>
            <person name="Zwiers L.-H."/>
            <person name="Turgeon B."/>
            <person name="Goodwin S."/>
            <person name="Spatafora J."/>
            <person name="Crous P."/>
            <person name="Grigoriev I."/>
        </authorList>
    </citation>
    <scope>NUCLEOTIDE SEQUENCE</scope>
    <source>
        <strain evidence="5">CBS 116435</strain>
    </source>
</reference>
<name>A0A9P4UTE8_9PEZI</name>
<accession>A0A9P4UTE8</accession>
<dbReference type="PANTHER" id="PTHR44169">
    <property type="entry name" value="NADPH-DEPENDENT 1-ACYLDIHYDROXYACETONE PHOSPHATE REDUCTASE"/>
    <property type="match status" value="1"/>
</dbReference>
<evidence type="ECO:0000256" key="4">
    <source>
        <dbReference type="RuleBase" id="RU000363"/>
    </source>
</evidence>
<dbReference type="GO" id="GO:0004806">
    <property type="term" value="F:triacylglycerol lipase activity"/>
    <property type="evidence" value="ECO:0007669"/>
    <property type="project" value="TreeGrafter"/>
</dbReference>
<gene>
    <name evidence="5" type="ORF">K431DRAFT_281614</name>
</gene>
<dbReference type="GO" id="GO:0005811">
    <property type="term" value="C:lipid droplet"/>
    <property type="evidence" value="ECO:0007669"/>
    <property type="project" value="TreeGrafter"/>
</dbReference>
<dbReference type="GO" id="GO:0019433">
    <property type="term" value="P:triglyceride catabolic process"/>
    <property type="evidence" value="ECO:0007669"/>
    <property type="project" value="TreeGrafter"/>
</dbReference>
<keyword evidence="3" id="KW-0560">Oxidoreductase</keyword>
<dbReference type="PROSITE" id="PS00061">
    <property type="entry name" value="ADH_SHORT"/>
    <property type="match status" value="1"/>
</dbReference>
<comment type="caution">
    <text evidence="5">The sequence shown here is derived from an EMBL/GenBank/DDBJ whole genome shotgun (WGS) entry which is preliminary data.</text>
</comment>
<evidence type="ECO:0000313" key="5">
    <source>
        <dbReference type="EMBL" id="KAF2724663.1"/>
    </source>
</evidence>
<evidence type="ECO:0000256" key="2">
    <source>
        <dbReference type="ARBA" id="ARBA00022857"/>
    </source>
</evidence>
<dbReference type="OrthoDB" id="2102561at2759"/>
<dbReference type="GO" id="GO:0005783">
    <property type="term" value="C:endoplasmic reticulum"/>
    <property type="evidence" value="ECO:0007669"/>
    <property type="project" value="TreeGrafter"/>
</dbReference>
<sequence>MTAGKRTVLITGCSDGGLGAALAVALHKAGLHVYASARNPTKMENLAALGIETIQLDVQSPKSISECVSKISNLDILINNAGAVDSMPVVDQDIDRAKALFDLNVWSYIAVIQAFLPLLLKSQNGAMIVNNTSVAANVTIPFQGVYNASKAAIAMFTDTLRLELQAFNITVVDLRTGAVSSNIQQNLRETKHTVLPEDSIYAPAKEEVEKALRQEAFDSGLPATQWAESVVQNLLRKSGPSPVIWRGSSAWLVRLMVVFPLSVIDGIVKKMVGLDVVERILRR</sequence>
<organism evidence="5 6">
    <name type="scientific">Polychaeton citri CBS 116435</name>
    <dbReference type="NCBI Taxonomy" id="1314669"/>
    <lineage>
        <taxon>Eukaryota</taxon>
        <taxon>Fungi</taxon>
        <taxon>Dikarya</taxon>
        <taxon>Ascomycota</taxon>
        <taxon>Pezizomycotina</taxon>
        <taxon>Dothideomycetes</taxon>
        <taxon>Dothideomycetidae</taxon>
        <taxon>Capnodiales</taxon>
        <taxon>Capnodiaceae</taxon>
        <taxon>Polychaeton</taxon>
    </lineage>
</organism>
<protein>
    <submittedName>
        <fullName evidence="5">NAD(P)-binding protein</fullName>
    </submittedName>
</protein>
<dbReference type="AlphaFoldDB" id="A0A9P4UTE8"/>
<comment type="similarity">
    <text evidence="1 4">Belongs to the short-chain dehydrogenases/reductases (SDR) family.</text>
</comment>
<evidence type="ECO:0000313" key="6">
    <source>
        <dbReference type="Proteomes" id="UP000799441"/>
    </source>
</evidence>
<dbReference type="InterPro" id="IPR036291">
    <property type="entry name" value="NAD(P)-bd_dom_sf"/>
</dbReference>
<keyword evidence="6" id="KW-1185">Reference proteome</keyword>
<dbReference type="InterPro" id="IPR020904">
    <property type="entry name" value="Sc_DH/Rdtase_CS"/>
</dbReference>
<dbReference type="Pfam" id="PF00106">
    <property type="entry name" value="adh_short"/>
    <property type="match status" value="1"/>
</dbReference>
<dbReference type="SUPFAM" id="SSF51735">
    <property type="entry name" value="NAD(P)-binding Rossmann-fold domains"/>
    <property type="match status" value="1"/>
</dbReference>
<dbReference type="PRINTS" id="PR00081">
    <property type="entry name" value="GDHRDH"/>
</dbReference>
<evidence type="ECO:0000256" key="1">
    <source>
        <dbReference type="ARBA" id="ARBA00006484"/>
    </source>
</evidence>
<dbReference type="GO" id="GO:0006654">
    <property type="term" value="P:phosphatidic acid biosynthetic process"/>
    <property type="evidence" value="ECO:0007669"/>
    <property type="project" value="TreeGrafter"/>
</dbReference>
<dbReference type="Proteomes" id="UP000799441">
    <property type="component" value="Unassembled WGS sequence"/>
</dbReference>
<evidence type="ECO:0000256" key="3">
    <source>
        <dbReference type="ARBA" id="ARBA00023002"/>
    </source>
</evidence>
<proteinExistence type="inferred from homology"/>
<dbReference type="PRINTS" id="PR00080">
    <property type="entry name" value="SDRFAMILY"/>
</dbReference>